<dbReference type="Proteomes" id="UP000261540">
    <property type="component" value="Unplaced"/>
</dbReference>
<organism evidence="3 4">
    <name type="scientific">Paramormyrops kingsleyae</name>
    <dbReference type="NCBI Taxonomy" id="1676925"/>
    <lineage>
        <taxon>Eukaryota</taxon>
        <taxon>Metazoa</taxon>
        <taxon>Chordata</taxon>
        <taxon>Craniata</taxon>
        <taxon>Vertebrata</taxon>
        <taxon>Euteleostomi</taxon>
        <taxon>Actinopterygii</taxon>
        <taxon>Neopterygii</taxon>
        <taxon>Teleostei</taxon>
        <taxon>Osteoglossocephala</taxon>
        <taxon>Osteoglossomorpha</taxon>
        <taxon>Osteoglossiformes</taxon>
        <taxon>Mormyridae</taxon>
        <taxon>Paramormyrops</taxon>
    </lineage>
</organism>
<dbReference type="PANTHER" id="PTHR16165:SF9">
    <property type="entry name" value="NXPE FAMILY MEMBER 3"/>
    <property type="match status" value="1"/>
</dbReference>
<dbReference type="Pfam" id="PF24536">
    <property type="entry name" value="NXPE4_C"/>
    <property type="match status" value="1"/>
</dbReference>
<comment type="similarity">
    <text evidence="1">Belongs to the NXPE family.</text>
</comment>
<dbReference type="GeneTree" id="ENSGT00950000182866"/>
<evidence type="ECO:0000256" key="1">
    <source>
        <dbReference type="ARBA" id="ARBA00005431"/>
    </source>
</evidence>
<sequence>MKNGRGRHWRIKTMWRNLSKYSPLFVVLILSCVAFLLRNIYSLEKLDCKASLYQLQQSITAPFRTRSPGQLERNWSNCSSHGLVLSPEEAVEQEHLLKSIAWPEPHLPVSSLHHSSSPSSSSFSILPLENDREWRVGDHLEVLVHMRDFRDRPKQHGGDFLLARLHSPELGAGVVGHVVDHENGLYSVLFWLPWAGKAHVEINLVHPSEAVQVLKRLREDNPDRVYFKSQFRFGPFSETTICNLCLSTQLPSCNYTNHHTGEPWFCYKPKLLSCNSRVSHSKAGYLKHLITSREELFFQRLVNLKVPIPSSGLDSITVLKETEEKPNGAANLDIFKPAGFYYKEVWRPTNDVLLRQFDDTAAVTRCLEGKVLRIYGDSTVRQWFEYLTTALPDLKEFNLNSPKNVGPFLSVDSVHNILIEYRCHGPPIRFSSVATNQLRYVADELEGVEGGSNTVVVLSIWSHFSTFPVEVYIRRLRSIRAAVLRLLDRAPGTLVVLRTANPQDLDTEVSLYNSDWFSLQLDAILRGMFYGLDVVLVDAWEMTLAHHLPHALHPPPPIIKTMIDFLLSHICPEDTSAFP</sequence>
<name>A0A3B3SEI5_9TELE</name>
<reference evidence="3" key="2">
    <citation type="submission" date="2025-09" db="UniProtKB">
        <authorList>
            <consortium name="Ensembl"/>
        </authorList>
    </citation>
    <scope>IDENTIFICATION</scope>
</reference>
<dbReference type="SUPFAM" id="SSF81296">
    <property type="entry name" value="E set domains"/>
    <property type="match status" value="1"/>
</dbReference>
<evidence type="ECO:0000313" key="3">
    <source>
        <dbReference type="Ensembl" id="ENSPKIP00000028655.1"/>
    </source>
</evidence>
<keyword evidence="4" id="KW-1185">Reference proteome</keyword>
<dbReference type="PROSITE" id="PS51257">
    <property type="entry name" value="PROKAR_LIPOPROTEIN"/>
    <property type="match status" value="1"/>
</dbReference>
<dbReference type="KEGG" id="pki:111855744"/>
<accession>A0A3B3SEI5</accession>
<dbReference type="PANTHER" id="PTHR16165">
    <property type="entry name" value="NXPE FAMILY MEMBER"/>
    <property type="match status" value="1"/>
</dbReference>
<dbReference type="AlphaFoldDB" id="A0A3B3SEI5"/>
<dbReference type="InterPro" id="IPR057106">
    <property type="entry name" value="NXPE4_C"/>
</dbReference>
<dbReference type="InterPro" id="IPR026845">
    <property type="entry name" value="NXPH/NXPE"/>
</dbReference>
<dbReference type="GO" id="GO:0007399">
    <property type="term" value="P:nervous system development"/>
    <property type="evidence" value="ECO:0007669"/>
    <property type="project" value="UniProtKB-ARBA"/>
</dbReference>
<dbReference type="CTD" id="91775"/>
<dbReference type="Ensembl" id="ENSPKIT00000009437.1">
    <property type="protein sequence ID" value="ENSPKIP00000028655.1"/>
    <property type="gene ID" value="ENSPKIG00000010215.1"/>
</dbReference>
<feature type="domain" description="NXPE C-terminal" evidence="2">
    <location>
        <begin position="356"/>
        <end position="571"/>
    </location>
</feature>
<proteinExistence type="inferred from homology"/>
<protein>
    <submittedName>
        <fullName evidence="3">Neurexophilin and PC-esterase domain family, member 3</fullName>
    </submittedName>
</protein>
<evidence type="ECO:0000313" key="4">
    <source>
        <dbReference type="Proteomes" id="UP000261540"/>
    </source>
</evidence>
<evidence type="ECO:0000259" key="2">
    <source>
        <dbReference type="Pfam" id="PF24536"/>
    </source>
</evidence>
<reference evidence="3" key="1">
    <citation type="submission" date="2025-08" db="UniProtKB">
        <authorList>
            <consortium name="Ensembl"/>
        </authorList>
    </citation>
    <scope>IDENTIFICATION</scope>
</reference>
<dbReference type="InterPro" id="IPR014756">
    <property type="entry name" value="Ig_E-set"/>
</dbReference>
<dbReference type="OrthoDB" id="5950832at2759"/>
<dbReference type="Pfam" id="PF06312">
    <property type="entry name" value="Neurexophilin"/>
    <property type="match status" value="1"/>
</dbReference>